<dbReference type="Pfam" id="PF25597">
    <property type="entry name" value="SH3_retrovirus"/>
    <property type="match status" value="1"/>
</dbReference>
<accession>A0AAD4V6R0</accession>
<keyword evidence="5" id="KW-0460">Magnesium</keyword>
<evidence type="ECO:0000256" key="1">
    <source>
        <dbReference type="ARBA" id="ARBA00022722"/>
    </source>
</evidence>
<protein>
    <recommendedName>
        <fullName evidence="10">Retroviral polymerase SH3-like domain-containing protein</fullName>
    </recommendedName>
</protein>
<dbReference type="PANTHER" id="PTHR42648">
    <property type="entry name" value="TRANSPOSASE, PUTATIVE-RELATED"/>
    <property type="match status" value="1"/>
</dbReference>
<keyword evidence="3" id="KW-0255">Endonuclease</keyword>
<name>A0AAD4V6R0_PRUDU</name>
<dbReference type="GO" id="GO:0003887">
    <property type="term" value="F:DNA-directed DNA polymerase activity"/>
    <property type="evidence" value="ECO:0007669"/>
    <property type="project" value="UniProtKB-KW"/>
</dbReference>
<evidence type="ECO:0000313" key="11">
    <source>
        <dbReference type="EMBL" id="KAI5318859.1"/>
    </source>
</evidence>
<keyword evidence="4" id="KW-0378">Hydrolase</keyword>
<evidence type="ECO:0000256" key="9">
    <source>
        <dbReference type="ARBA" id="ARBA00023172"/>
    </source>
</evidence>
<dbReference type="AlphaFoldDB" id="A0AAD4V6R0"/>
<keyword evidence="9" id="KW-0233">DNA recombination</keyword>
<reference evidence="11 12" key="1">
    <citation type="journal article" date="2022" name="G3 (Bethesda)">
        <title>Whole-genome sequence and methylome profiling of the almond [Prunus dulcis (Mill.) D.A. Webb] cultivar 'Nonpareil'.</title>
        <authorList>
            <person name="D'Amico-Willman K.M."/>
            <person name="Ouma W.Z."/>
            <person name="Meulia T."/>
            <person name="Sideli G.M."/>
            <person name="Gradziel T.M."/>
            <person name="Fresnedo-Ramirez J."/>
        </authorList>
    </citation>
    <scope>NUCLEOTIDE SEQUENCE [LARGE SCALE GENOMIC DNA]</scope>
    <source>
        <tissue evidence="11">Leaf</tissue>
    </source>
</reference>
<feature type="domain" description="Retroviral polymerase SH3-like" evidence="10">
    <location>
        <begin position="87"/>
        <end position="150"/>
    </location>
</feature>
<dbReference type="PANTHER" id="PTHR42648:SF11">
    <property type="entry name" value="TRANSPOSON TY4-P GAG-POL POLYPROTEIN"/>
    <property type="match status" value="1"/>
</dbReference>
<dbReference type="Proteomes" id="UP001054821">
    <property type="component" value="Chromosome 7"/>
</dbReference>
<dbReference type="GO" id="GO:0006310">
    <property type="term" value="P:DNA recombination"/>
    <property type="evidence" value="ECO:0007669"/>
    <property type="project" value="UniProtKB-KW"/>
</dbReference>
<evidence type="ECO:0000256" key="7">
    <source>
        <dbReference type="ARBA" id="ARBA00022918"/>
    </source>
</evidence>
<dbReference type="InterPro" id="IPR057670">
    <property type="entry name" value="SH3_retrovirus"/>
</dbReference>
<dbReference type="EMBL" id="JAJFAZ020000007">
    <property type="protein sequence ID" value="KAI5318859.1"/>
    <property type="molecule type" value="Genomic_DNA"/>
</dbReference>
<evidence type="ECO:0000256" key="2">
    <source>
        <dbReference type="ARBA" id="ARBA00022723"/>
    </source>
</evidence>
<evidence type="ECO:0000256" key="6">
    <source>
        <dbReference type="ARBA" id="ARBA00022908"/>
    </source>
</evidence>
<evidence type="ECO:0000256" key="4">
    <source>
        <dbReference type="ARBA" id="ARBA00022801"/>
    </source>
</evidence>
<dbReference type="GO" id="GO:0003964">
    <property type="term" value="F:RNA-directed DNA polymerase activity"/>
    <property type="evidence" value="ECO:0007669"/>
    <property type="project" value="UniProtKB-KW"/>
</dbReference>
<keyword evidence="7" id="KW-0695">RNA-directed DNA polymerase</keyword>
<dbReference type="GO" id="GO:0046872">
    <property type="term" value="F:metal ion binding"/>
    <property type="evidence" value="ECO:0007669"/>
    <property type="project" value="UniProtKB-KW"/>
</dbReference>
<sequence length="170" mass="19339">MIEHSKDLETLEVQEVVASLKSFERRLDRHAKNSIERAFASLNVREAVNTVAYLLNGCPTKALNKTTPFEAYSGRKPGIAHLKVFGSLCYAHIPSNLKHKLEENNRKCIFVGYGASEKGYRVFDPSSRKIILSRDVLFYENAAWKWENTDKNEMRVPMIAENQMANCSKG</sequence>
<keyword evidence="8" id="KW-0548">Nucleotidyltransferase</keyword>
<organism evidence="11 12">
    <name type="scientific">Prunus dulcis</name>
    <name type="common">Almond</name>
    <name type="synonym">Amygdalus dulcis</name>
    <dbReference type="NCBI Taxonomy" id="3755"/>
    <lineage>
        <taxon>Eukaryota</taxon>
        <taxon>Viridiplantae</taxon>
        <taxon>Streptophyta</taxon>
        <taxon>Embryophyta</taxon>
        <taxon>Tracheophyta</taxon>
        <taxon>Spermatophyta</taxon>
        <taxon>Magnoliopsida</taxon>
        <taxon>eudicotyledons</taxon>
        <taxon>Gunneridae</taxon>
        <taxon>Pentapetalae</taxon>
        <taxon>rosids</taxon>
        <taxon>fabids</taxon>
        <taxon>Rosales</taxon>
        <taxon>Rosaceae</taxon>
        <taxon>Amygdaloideae</taxon>
        <taxon>Amygdaleae</taxon>
        <taxon>Prunus</taxon>
    </lineage>
</organism>
<evidence type="ECO:0000259" key="10">
    <source>
        <dbReference type="Pfam" id="PF25597"/>
    </source>
</evidence>
<evidence type="ECO:0000256" key="3">
    <source>
        <dbReference type="ARBA" id="ARBA00022759"/>
    </source>
</evidence>
<evidence type="ECO:0000256" key="8">
    <source>
        <dbReference type="ARBA" id="ARBA00022932"/>
    </source>
</evidence>
<proteinExistence type="predicted"/>
<comment type="caution">
    <text evidence="11">The sequence shown here is derived from an EMBL/GenBank/DDBJ whole genome shotgun (WGS) entry which is preliminary data.</text>
</comment>
<keyword evidence="6" id="KW-0229">DNA integration</keyword>
<gene>
    <name evidence="11" type="ORF">L3X38_038567</name>
</gene>
<keyword evidence="2" id="KW-0479">Metal-binding</keyword>
<dbReference type="GO" id="GO:0016787">
    <property type="term" value="F:hydrolase activity"/>
    <property type="evidence" value="ECO:0007669"/>
    <property type="project" value="UniProtKB-KW"/>
</dbReference>
<dbReference type="GO" id="GO:0004519">
    <property type="term" value="F:endonuclease activity"/>
    <property type="evidence" value="ECO:0007669"/>
    <property type="project" value="UniProtKB-KW"/>
</dbReference>
<dbReference type="GO" id="GO:0015074">
    <property type="term" value="P:DNA integration"/>
    <property type="evidence" value="ECO:0007669"/>
    <property type="project" value="UniProtKB-KW"/>
</dbReference>
<evidence type="ECO:0000313" key="12">
    <source>
        <dbReference type="Proteomes" id="UP001054821"/>
    </source>
</evidence>
<keyword evidence="1" id="KW-0540">Nuclease</keyword>
<dbReference type="InterPro" id="IPR039537">
    <property type="entry name" value="Retrotran_Ty1/copia-like"/>
</dbReference>
<keyword evidence="8" id="KW-0808">Transferase</keyword>
<evidence type="ECO:0000256" key="5">
    <source>
        <dbReference type="ARBA" id="ARBA00022842"/>
    </source>
</evidence>
<keyword evidence="12" id="KW-1185">Reference proteome</keyword>
<keyword evidence="8" id="KW-0239">DNA-directed DNA polymerase</keyword>